<dbReference type="GO" id="GO:0019867">
    <property type="term" value="C:outer membrane"/>
    <property type="evidence" value="ECO:0007669"/>
    <property type="project" value="InterPro"/>
</dbReference>
<comment type="caution">
    <text evidence="7">The sequence shown here is derived from an EMBL/GenBank/DDBJ whole genome shotgun (WGS) entry which is preliminary data.</text>
</comment>
<dbReference type="Pfam" id="PF24568">
    <property type="entry name" value="CC_PcsB"/>
    <property type="match status" value="1"/>
</dbReference>
<dbReference type="Pfam" id="PF06725">
    <property type="entry name" value="3D"/>
    <property type="match status" value="1"/>
</dbReference>
<feature type="domain" description="3D" evidence="5">
    <location>
        <begin position="307"/>
        <end position="366"/>
    </location>
</feature>
<evidence type="ECO:0000256" key="2">
    <source>
        <dbReference type="SAM" id="Coils"/>
    </source>
</evidence>
<protein>
    <submittedName>
        <fullName evidence="7">Uncharacterized protein</fullName>
    </submittedName>
</protein>
<dbReference type="CDD" id="cd22786">
    <property type="entry name" value="DPBB_YuiC-like"/>
    <property type="match status" value="1"/>
</dbReference>
<dbReference type="OrthoDB" id="9798935at2"/>
<dbReference type="Proteomes" id="UP000014113">
    <property type="component" value="Unassembled WGS sequence"/>
</dbReference>
<dbReference type="eggNOG" id="COG3883">
    <property type="taxonomic scope" value="Bacteria"/>
</dbReference>
<evidence type="ECO:0000256" key="4">
    <source>
        <dbReference type="SAM" id="SignalP"/>
    </source>
</evidence>
<gene>
    <name evidence="7" type="ORF">I568_01978</name>
</gene>
<keyword evidence="1 4" id="KW-0732">Signal</keyword>
<organism evidence="7 8">
    <name type="scientific">Enterococcus columbae DSM 7374 = ATCC 51263</name>
    <dbReference type="NCBI Taxonomy" id="1121865"/>
    <lineage>
        <taxon>Bacteria</taxon>
        <taxon>Bacillati</taxon>
        <taxon>Bacillota</taxon>
        <taxon>Bacilli</taxon>
        <taxon>Lactobacillales</taxon>
        <taxon>Enterococcaceae</taxon>
        <taxon>Enterococcus</taxon>
    </lineage>
</organism>
<feature type="compositionally biased region" description="Basic and acidic residues" evidence="3">
    <location>
        <begin position="227"/>
        <end position="237"/>
    </location>
</feature>
<evidence type="ECO:0000259" key="6">
    <source>
        <dbReference type="Pfam" id="PF24568"/>
    </source>
</evidence>
<dbReference type="InterPro" id="IPR036908">
    <property type="entry name" value="RlpA-like_sf"/>
</dbReference>
<accession>S1N3V4</accession>
<evidence type="ECO:0000313" key="7">
    <source>
        <dbReference type="EMBL" id="EOW80278.1"/>
    </source>
</evidence>
<reference evidence="7 8" key="1">
    <citation type="submission" date="2013-03" db="EMBL/GenBank/DDBJ databases">
        <title>The Genome Sequence of Enterococcus columbae ATCC_51263 (PacBio/Illumina hybrid assembly).</title>
        <authorList>
            <consortium name="The Broad Institute Genomics Platform"/>
            <consortium name="The Broad Institute Genome Sequencing Center for Infectious Disease"/>
            <person name="Earl A."/>
            <person name="Russ C."/>
            <person name="Gilmore M."/>
            <person name="Surin D."/>
            <person name="Walker B."/>
            <person name="Young S."/>
            <person name="Zeng Q."/>
            <person name="Gargeya S."/>
            <person name="Fitzgerald M."/>
            <person name="Haas B."/>
            <person name="Abouelleil A."/>
            <person name="Allen A.W."/>
            <person name="Alvarado L."/>
            <person name="Arachchi H.M."/>
            <person name="Berlin A.M."/>
            <person name="Chapman S.B."/>
            <person name="Gainer-Dewar J."/>
            <person name="Goldberg J."/>
            <person name="Griggs A."/>
            <person name="Gujja S."/>
            <person name="Hansen M."/>
            <person name="Howarth C."/>
            <person name="Imamovic A."/>
            <person name="Ireland A."/>
            <person name="Larimer J."/>
            <person name="McCowan C."/>
            <person name="Murphy C."/>
            <person name="Pearson M."/>
            <person name="Poon T.W."/>
            <person name="Priest M."/>
            <person name="Roberts A."/>
            <person name="Saif S."/>
            <person name="Shea T."/>
            <person name="Sisk P."/>
            <person name="Sykes S."/>
            <person name="Wortman J."/>
            <person name="Nusbaum C."/>
            <person name="Birren B."/>
        </authorList>
    </citation>
    <scope>NUCLEOTIDE SEQUENCE [LARGE SCALE GENOMIC DNA]</scope>
    <source>
        <strain evidence="7 8">ATCC 51263</strain>
    </source>
</reference>
<sequence>MLKCVQSKKLVKAIVCVMGLSLLTSVVPNVQAESLDKLNQQETQLLQQSDSISTEIQATLTAVNDKYAQVASLQKQIDENQQLLAKTQQEIVDTQNTIEKRKEVVAKRLQSIQINNAAEMDLKALLSADSFGDFVRRMYAMTMLQGLEKEKIESLNDSVQSLQELNEKAESTQAKLETDRQELASQAKELDSRILALRQKLDQNKDALAQIAADKEVEQQRVAAEQARQKREQEEAAKQQATAQSTQASQTTTPSASTSTSTNQSASTTTGTAGKVMYMESTAYSYAEAGASYFTASGTDLRANPMAVAVDPSVIPLGTLLEVEGYGVALALDTGGAIKGNIIDVHFDNVAKCKQWGRRQVKVTILS</sequence>
<dbReference type="Gene3D" id="6.10.250.3150">
    <property type="match status" value="1"/>
</dbReference>
<feature type="signal peptide" evidence="4">
    <location>
        <begin position="1"/>
        <end position="32"/>
    </location>
</feature>
<feature type="region of interest" description="Disordered" evidence="3">
    <location>
        <begin position="222"/>
        <end position="270"/>
    </location>
</feature>
<feature type="domain" description="Peptidoglycan hydrolase PcsB coiled-coil" evidence="6">
    <location>
        <begin position="91"/>
        <end position="163"/>
    </location>
</feature>
<feature type="coiled-coil region" evidence="2">
    <location>
        <begin position="70"/>
        <end position="97"/>
    </location>
</feature>
<dbReference type="AlphaFoldDB" id="S1N3V4"/>
<dbReference type="InterPro" id="IPR051933">
    <property type="entry name" value="Resuscitation_pf_RpfB"/>
</dbReference>
<proteinExistence type="predicted"/>
<feature type="chain" id="PRO_5010332154" evidence="4">
    <location>
        <begin position="33"/>
        <end position="367"/>
    </location>
</feature>
<dbReference type="GO" id="GO:0009254">
    <property type="term" value="P:peptidoglycan turnover"/>
    <property type="evidence" value="ECO:0007669"/>
    <property type="project" value="InterPro"/>
</dbReference>
<name>S1N3V4_9ENTE</name>
<dbReference type="InterPro" id="IPR010611">
    <property type="entry name" value="3D_dom"/>
</dbReference>
<keyword evidence="2" id="KW-0175">Coiled coil</keyword>
<dbReference type="InterPro" id="IPR057309">
    <property type="entry name" value="PcsB_CC"/>
</dbReference>
<dbReference type="SUPFAM" id="SSF50685">
    <property type="entry name" value="Barwin-like endoglucanases"/>
    <property type="match status" value="1"/>
</dbReference>
<dbReference type="eggNOG" id="COG3584">
    <property type="taxonomic scope" value="Bacteria"/>
</dbReference>
<dbReference type="STRING" id="1121865.OMW_01364"/>
<dbReference type="EMBL" id="ASWJ01000009">
    <property type="protein sequence ID" value="EOW80278.1"/>
    <property type="molecule type" value="Genomic_DNA"/>
</dbReference>
<dbReference type="PANTHER" id="PTHR39160:SF4">
    <property type="entry name" value="RESUSCITATION-PROMOTING FACTOR RPFB"/>
    <property type="match status" value="1"/>
</dbReference>
<evidence type="ECO:0000256" key="3">
    <source>
        <dbReference type="SAM" id="MobiDB-lite"/>
    </source>
</evidence>
<evidence type="ECO:0000259" key="5">
    <source>
        <dbReference type="Pfam" id="PF06725"/>
    </source>
</evidence>
<evidence type="ECO:0000256" key="1">
    <source>
        <dbReference type="ARBA" id="ARBA00022729"/>
    </source>
</evidence>
<dbReference type="PANTHER" id="PTHR39160">
    <property type="entry name" value="CELL WALL-BINDING PROTEIN YOCH"/>
    <property type="match status" value="1"/>
</dbReference>
<evidence type="ECO:0000313" key="8">
    <source>
        <dbReference type="Proteomes" id="UP000014113"/>
    </source>
</evidence>
<dbReference type="GO" id="GO:0004553">
    <property type="term" value="F:hydrolase activity, hydrolyzing O-glycosyl compounds"/>
    <property type="evidence" value="ECO:0007669"/>
    <property type="project" value="InterPro"/>
</dbReference>
<keyword evidence="8" id="KW-1185">Reference proteome</keyword>
<feature type="compositionally biased region" description="Low complexity" evidence="3">
    <location>
        <begin position="238"/>
        <end position="270"/>
    </location>
</feature>
<dbReference type="PATRIC" id="fig|1121865.3.peg.1325"/>